<dbReference type="AlphaFoldDB" id="A0A915YVN0"/>
<dbReference type="VEuPathDB" id="FungiDB:RhiirFUN_004424"/>
<evidence type="ECO:0008006" key="7">
    <source>
        <dbReference type="Google" id="ProtNLM"/>
    </source>
</evidence>
<dbReference type="InterPro" id="IPR004330">
    <property type="entry name" value="FAR1_DNA_bnd_dom"/>
</dbReference>
<evidence type="ECO:0000256" key="1">
    <source>
        <dbReference type="PROSITE-ProRule" id="PRU00047"/>
    </source>
</evidence>
<feature type="domain" description="SWIM-type" evidence="4">
    <location>
        <begin position="594"/>
        <end position="628"/>
    </location>
</feature>
<organism evidence="5 6">
    <name type="scientific">Rhizophagus irregularis</name>
    <dbReference type="NCBI Taxonomy" id="588596"/>
    <lineage>
        <taxon>Eukaryota</taxon>
        <taxon>Fungi</taxon>
        <taxon>Fungi incertae sedis</taxon>
        <taxon>Mucoromycota</taxon>
        <taxon>Glomeromycotina</taxon>
        <taxon>Glomeromycetes</taxon>
        <taxon>Glomerales</taxon>
        <taxon>Glomeraceae</taxon>
        <taxon>Rhizophagus</taxon>
    </lineage>
</organism>
<dbReference type="InterPro" id="IPR001878">
    <property type="entry name" value="Znf_CCHC"/>
</dbReference>
<dbReference type="PROSITE" id="PS50966">
    <property type="entry name" value="ZF_SWIM"/>
    <property type="match status" value="1"/>
</dbReference>
<gene>
    <name evidence="5" type="ORF">CHRIB12_LOCUS4044</name>
</gene>
<keyword evidence="1" id="KW-0479">Metal-binding</keyword>
<sequence length="869" mass="101186">MSNKLNELNELDETEILEDLLTDNEQSSDEFFGENEVENQEKLYQVAPEMAFTDWKKLDEWLDKHGLEQGFAFTITHSDKDKHDSFPRRRTYACTKGRAYVPRKEAHINEERDRGHHSGDCKFYINAYRRKRDNLVYITKINGEHNHPLVENINMVASRYRKLTPEMRDDVKLLATCGVRAGAIIEVLQVKYPDKFIYSRNIYNMVQTIRNQNNTSSDAGSMYLELMKQQQENPTFHVDACFEGQDNHLTRLCWMSPSQLQLWSCFHDVILLDTTAKTNRYSMILCVVILIDNHNRSRLAATAIISDETKETFSWLFSSISKVTNGLIPKLLYTDADPAMVAAVSSTWTTTKHHFCLFHIRKNLEKHFLGKYGGEKWKEFFTAFCHARNSRVEFIFEEKWAVLLQKYDDAANYLQRHLYKCREAWALCFTHRAFNAGVQSTQRVESYNGIIKNNVNGSSSLMELERTIERLLIKEGRYAQLNDTIGKLPVSREEDYHDHYYKKIDIYCQRYLTPALLKLQRHEMNRSMHYRCCITNLENELEKQFTAEIPNGIFSEDMFDACVIELKQLIADLDMKRITELWRISSIDRKSEHFIILYDDAAHLCTCLTLINRGLVCRHFFALMLLSPNAKFHIGLISQRWYADALIMEGNSAFLNEPALSVCSNDKFDTVEYIMQMDFLHLESIRGSYVFTEEVRQEMTHKQQWGKGFGIMKKTLNLAIAAGRIDELYEIHARFAKEIEDEISEQVINGGNYNDFANTISNPIHVRKKGRKPKDLNQTNTTNKGKKRVISENFNQSKQDDSDRENQKKVYKRICTVLRDKSNEDNTDPGLDDGIGENSRSNIRKCRVCNQKGHNSRTCPNKKDEECIA</sequence>
<reference evidence="5" key="1">
    <citation type="submission" date="2020-05" db="EMBL/GenBank/DDBJ databases">
        <authorList>
            <person name="Rincon C."/>
            <person name="Sanders R I."/>
            <person name="Robbins C."/>
            <person name="Chaturvedi A."/>
        </authorList>
    </citation>
    <scope>NUCLEOTIDE SEQUENCE</scope>
    <source>
        <strain evidence="5">CHB12</strain>
    </source>
</reference>
<dbReference type="VEuPathDB" id="FungiDB:RhiirFUN_021285"/>
<evidence type="ECO:0000313" key="6">
    <source>
        <dbReference type="Proteomes" id="UP000684084"/>
    </source>
</evidence>
<keyword evidence="1" id="KW-0863">Zinc-finger</keyword>
<dbReference type="VEuPathDB" id="FungiDB:RhiirFUN_004423"/>
<dbReference type="InterPro" id="IPR018289">
    <property type="entry name" value="MULE_transposase_dom"/>
</dbReference>
<feature type="compositionally biased region" description="Basic and acidic residues" evidence="2">
    <location>
        <begin position="798"/>
        <end position="807"/>
    </location>
</feature>
<feature type="region of interest" description="Disordered" evidence="2">
    <location>
        <begin position="768"/>
        <end position="807"/>
    </location>
</feature>
<dbReference type="EMBL" id="CAGKOT010000006">
    <property type="protein sequence ID" value="CAB5345469.1"/>
    <property type="molecule type" value="Genomic_DNA"/>
</dbReference>
<dbReference type="PANTHER" id="PTHR47718:SF3">
    <property type="entry name" value="PROTEIN FAR1-RELATED SEQUENCE 5-LIKE"/>
    <property type="match status" value="1"/>
</dbReference>
<evidence type="ECO:0000259" key="4">
    <source>
        <dbReference type="PROSITE" id="PS50966"/>
    </source>
</evidence>
<name>A0A915YVN0_9GLOM</name>
<evidence type="ECO:0000256" key="2">
    <source>
        <dbReference type="SAM" id="MobiDB-lite"/>
    </source>
</evidence>
<dbReference type="GO" id="GO:0003676">
    <property type="term" value="F:nucleic acid binding"/>
    <property type="evidence" value="ECO:0007669"/>
    <property type="project" value="InterPro"/>
</dbReference>
<dbReference type="GO" id="GO:0008270">
    <property type="term" value="F:zinc ion binding"/>
    <property type="evidence" value="ECO:0007669"/>
    <property type="project" value="UniProtKB-KW"/>
</dbReference>
<feature type="domain" description="CCHC-type" evidence="3">
    <location>
        <begin position="844"/>
        <end position="861"/>
    </location>
</feature>
<evidence type="ECO:0000313" key="5">
    <source>
        <dbReference type="EMBL" id="CAB5345469.1"/>
    </source>
</evidence>
<dbReference type="Proteomes" id="UP000684084">
    <property type="component" value="Unassembled WGS sequence"/>
</dbReference>
<dbReference type="PROSITE" id="PS50158">
    <property type="entry name" value="ZF_CCHC"/>
    <property type="match status" value="1"/>
</dbReference>
<protein>
    <recommendedName>
        <fullName evidence="7">Protein far1-related sequence 5-like</fullName>
    </recommendedName>
</protein>
<proteinExistence type="predicted"/>
<dbReference type="OrthoDB" id="2425091at2759"/>
<dbReference type="Pfam" id="PF03101">
    <property type="entry name" value="FAR1"/>
    <property type="match status" value="1"/>
</dbReference>
<keyword evidence="1" id="KW-0862">Zinc</keyword>
<dbReference type="Pfam" id="PF10551">
    <property type="entry name" value="MULE"/>
    <property type="match status" value="1"/>
</dbReference>
<dbReference type="InterPro" id="IPR007527">
    <property type="entry name" value="Znf_SWIM"/>
</dbReference>
<accession>A0A915YVN0</accession>
<dbReference type="PANTHER" id="PTHR47718">
    <property type="entry name" value="OS01G0519700 PROTEIN"/>
    <property type="match status" value="1"/>
</dbReference>
<comment type="caution">
    <text evidence="5">The sequence shown here is derived from an EMBL/GenBank/DDBJ whole genome shotgun (WGS) entry which is preliminary data.</text>
</comment>
<evidence type="ECO:0000259" key="3">
    <source>
        <dbReference type="PROSITE" id="PS50158"/>
    </source>
</evidence>